<organism evidence="1 2">
    <name type="scientific">Megaselia scalaris</name>
    <name type="common">Humpbacked fly</name>
    <name type="synonym">Phora scalaris</name>
    <dbReference type="NCBI Taxonomy" id="36166"/>
    <lineage>
        <taxon>Eukaryota</taxon>
        <taxon>Metazoa</taxon>
        <taxon>Ecdysozoa</taxon>
        <taxon>Arthropoda</taxon>
        <taxon>Hexapoda</taxon>
        <taxon>Insecta</taxon>
        <taxon>Pterygota</taxon>
        <taxon>Neoptera</taxon>
        <taxon>Endopterygota</taxon>
        <taxon>Diptera</taxon>
        <taxon>Brachycera</taxon>
        <taxon>Muscomorpha</taxon>
        <taxon>Platypezoidea</taxon>
        <taxon>Phoridae</taxon>
        <taxon>Megaseliini</taxon>
        <taxon>Megaselia</taxon>
    </lineage>
</organism>
<proteinExistence type="predicted"/>
<dbReference type="EMBL" id="CAQQ02076442">
    <property type="status" value="NOT_ANNOTATED_CDS"/>
    <property type="molecule type" value="Genomic_DNA"/>
</dbReference>
<sequence>MKLDKKKDENKVLLSAVHGNFKSQENWFLDSDGVAHMSKDAYLFDNVLHKRCFYDSGLAKNLLSISQVTKEGNKVVFEGDKCNIFDAENDLQQVYGILLHQMLAHLIQESMKLLRIGYVSGVEDLQCISCAEGKQYRQSFPKC</sequence>
<evidence type="ECO:0000313" key="2">
    <source>
        <dbReference type="Proteomes" id="UP000015102"/>
    </source>
</evidence>
<dbReference type="AlphaFoldDB" id="T1GDA3"/>
<accession>T1GDA3</accession>
<name>T1GDA3_MEGSC</name>
<evidence type="ECO:0008006" key="3">
    <source>
        <dbReference type="Google" id="ProtNLM"/>
    </source>
</evidence>
<protein>
    <recommendedName>
        <fullName evidence="3">GAG-pre-integrase domain-containing protein</fullName>
    </recommendedName>
</protein>
<keyword evidence="2" id="KW-1185">Reference proteome</keyword>
<evidence type="ECO:0000313" key="1">
    <source>
        <dbReference type="EnsemblMetazoa" id="MESCA001286-PA"/>
    </source>
</evidence>
<reference evidence="2" key="1">
    <citation type="submission" date="2013-02" db="EMBL/GenBank/DDBJ databases">
        <authorList>
            <person name="Hughes D."/>
        </authorList>
    </citation>
    <scope>NUCLEOTIDE SEQUENCE</scope>
    <source>
        <strain>Durham</strain>
        <strain evidence="2">NC isolate 2 -- Noor lab</strain>
    </source>
</reference>
<dbReference type="Proteomes" id="UP000015102">
    <property type="component" value="Unassembled WGS sequence"/>
</dbReference>
<dbReference type="EnsemblMetazoa" id="MESCA001286-RA">
    <property type="protein sequence ID" value="MESCA001286-PA"/>
    <property type="gene ID" value="MESCA001286"/>
</dbReference>
<reference evidence="1" key="2">
    <citation type="submission" date="2015-06" db="UniProtKB">
        <authorList>
            <consortium name="EnsemblMetazoa"/>
        </authorList>
    </citation>
    <scope>IDENTIFICATION</scope>
</reference>
<dbReference type="HOGENOM" id="CLU_1808411_0_0_1"/>